<sequence length="229" mass="26034">MPASTGDSVPSATSLLQVTEPMDPHSPDLTAFITSEVVARRKQVQKYLAEVEARINGYDKLLRKLDATIKRFGNESNDGKVNHRSARRNVMKKRQIKFSQLSSEKKTLASIEKVIDAAITRYATASCLALTSYMYRTLPRELRDMIYVSLLVTDGLNRMVLDRQSACVRTMISLGSGKFTVPVTSKEYMGEQVFEELAEMHMATADKMSKNAFCMILENMFREWEVRDW</sequence>
<keyword evidence="2" id="KW-1185">Reference proteome</keyword>
<dbReference type="OrthoDB" id="3795413at2759"/>
<reference evidence="1" key="1">
    <citation type="journal article" date="2020" name="Stud. Mycol.">
        <title>101 Dothideomycetes genomes: a test case for predicting lifestyles and emergence of pathogens.</title>
        <authorList>
            <person name="Haridas S."/>
            <person name="Albert R."/>
            <person name="Binder M."/>
            <person name="Bloem J."/>
            <person name="Labutti K."/>
            <person name="Salamov A."/>
            <person name="Andreopoulos B."/>
            <person name="Baker S."/>
            <person name="Barry K."/>
            <person name="Bills G."/>
            <person name="Bluhm B."/>
            <person name="Cannon C."/>
            <person name="Castanera R."/>
            <person name="Culley D."/>
            <person name="Daum C."/>
            <person name="Ezra D."/>
            <person name="Gonzalez J."/>
            <person name="Henrissat B."/>
            <person name="Kuo A."/>
            <person name="Liang C."/>
            <person name="Lipzen A."/>
            <person name="Lutzoni F."/>
            <person name="Magnuson J."/>
            <person name="Mondo S."/>
            <person name="Nolan M."/>
            <person name="Ohm R."/>
            <person name="Pangilinan J."/>
            <person name="Park H.-J."/>
            <person name="Ramirez L."/>
            <person name="Alfaro M."/>
            <person name="Sun H."/>
            <person name="Tritt A."/>
            <person name="Yoshinaga Y."/>
            <person name="Zwiers L.-H."/>
            <person name="Turgeon B."/>
            <person name="Goodwin S."/>
            <person name="Spatafora J."/>
            <person name="Crous P."/>
            <person name="Grigoriev I."/>
        </authorList>
    </citation>
    <scope>NUCLEOTIDE SEQUENCE</scope>
    <source>
        <strain evidence="1">CBS 122681</strain>
    </source>
</reference>
<evidence type="ECO:0000313" key="2">
    <source>
        <dbReference type="Proteomes" id="UP000799324"/>
    </source>
</evidence>
<accession>A0A6A6TE41</accession>
<dbReference type="Proteomes" id="UP000799324">
    <property type="component" value="Unassembled WGS sequence"/>
</dbReference>
<dbReference type="EMBL" id="MU004324">
    <property type="protein sequence ID" value="KAF2657581.1"/>
    <property type="molecule type" value="Genomic_DNA"/>
</dbReference>
<protein>
    <submittedName>
        <fullName evidence="1">Uncharacterized protein</fullName>
    </submittedName>
</protein>
<dbReference type="AlphaFoldDB" id="A0A6A6TE41"/>
<evidence type="ECO:0000313" key="1">
    <source>
        <dbReference type="EMBL" id="KAF2657581.1"/>
    </source>
</evidence>
<proteinExistence type="predicted"/>
<gene>
    <name evidence="1" type="ORF">K491DRAFT_714420</name>
</gene>
<organism evidence="1 2">
    <name type="scientific">Lophiostoma macrostomum CBS 122681</name>
    <dbReference type="NCBI Taxonomy" id="1314788"/>
    <lineage>
        <taxon>Eukaryota</taxon>
        <taxon>Fungi</taxon>
        <taxon>Dikarya</taxon>
        <taxon>Ascomycota</taxon>
        <taxon>Pezizomycotina</taxon>
        <taxon>Dothideomycetes</taxon>
        <taxon>Pleosporomycetidae</taxon>
        <taxon>Pleosporales</taxon>
        <taxon>Lophiostomataceae</taxon>
        <taxon>Lophiostoma</taxon>
    </lineage>
</organism>
<name>A0A6A6TE41_9PLEO</name>